<dbReference type="STRING" id="1208324.P73_2098"/>
<dbReference type="InterPro" id="IPR018389">
    <property type="entry name" value="DctP_fam"/>
</dbReference>
<dbReference type="Gene3D" id="3.40.190.170">
    <property type="entry name" value="Bacterial extracellular solute-binding protein, family 7"/>
    <property type="match status" value="1"/>
</dbReference>
<dbReference type="OrthoDB" id="6139617at2"/>
<feature type="signal peptide" evidence="4">
    <location>
        <begin position="1"/>
        <end position="24"/>
    </location>
</feature>
<evidence type="ECO:0000313" key="6">
    <source>
        <dbReference type="Proteomes" id="UP000031521"/>
    </source>
</evidence>
<dbReference type="Proteomes" id="UP000031521">
    <property type="component" value="Chromosome"/>
</dbReference>
<dbReference type="EMBL" id="CP004393">
    <property type="protein sequence ID" value="AJE46813.1"/>
    <property type="molecule type" value="Genomic_DNA"/>
</dbReference>
<sequence length="324" mass="35453">MKKVLNTVAAGALACACLVGQAQAETLRVLTSWDQSFPTVSQVLTAFTDHLEENVEDLDMPVSGPETIPPFEQFDPVSRGLFDVLFTIGSYHYNSLGIGMALDTLKGDLDDWREAGILDYVDQEYQKRGMKLLAILVDPGGYQVVLKEPLTGDALAGRKIRGTPSYHAALNNLGASPVVLPGSEIYPALERGTVDGAAWPIIGTVAFRWYEVADYIMRPSFGQSTYLVLVNLDTWNGLDEETRQQIETAAHDFEPTASDIFRGIVDGEVETLKENGMQETELTEDQAAALQQGWFVGQMDLAATVSPDEVARLRELAEEAGLTY</sequence>
<evidence type="ECO:0000256" key="3">
    <source>
        <dbReference type="ARBA" id="ARBA00022764"/>
    </source>
</evidence>
<dbReference type="AlphaFoldDB" id="A0A0B5DTQ6"/>
<proteinExistence type="predicted"/>
<dbReference type="GO" id="GO:0042597">
    <property type="term" value="C:periplasmic space"/>
    <property type="evidence" value="ECO:0007669"/>
    <property type="project" value="UniProtKB-SubCell"/>
</dbReference>
<dbReference type="PANTHER" id="PTHR33376:SF5">
    <property type="entry name" value="EXTRACYTOPLASMIC SOLUTE RECEPTOR PROTEIN"/>
    <property type="match status" value="1"/>
</dbReference>
<dbReference type="PROSITE" id="PS51257">
    <property type="entry name" value="PROKAR_LIPOPROTEIN"/>
    <property type="match status" value="1"/>
</dbReference>
<dbReference type="PANTHER" id="PTHR33376">
    <property type="match status" value="1"/>
</dbReference>
<keyword evidence="6" id="KW-1185">Reference proteome</keyword>
<dbReference type="Pfam" id="PF03480">
    <property type="entry name" value="DctP"/>
    <property type="match status" value="1"/>
</dbReference>
<evidence type="ECO:0000256" key="4">
    <source>
        <dbReference type="SAM" id="SignalP"/>
    </source>
</evidence>
<dbReference type="RefSeq" id="WP_052453171.1">
    <property type="nucleotide sequence ID" value="NZ_CP004393.1"/>
</dbReference>
<gene>
    <name evidence="5" type="ORF">P73_2098</name>
</gene>
<dbReference type="GO" id="GO:0055085">
    <property type="term" value="P:transmembrane transport"/>
    <property type="evidence" value="ECO:0007669"/>
    <property type="project" value="InterPro"/>
</dbReference>
<name>A0A0B5DTQ6_9RHOB</name>
<reference evidence="5 6" key="1">
    <citation type="journal article" date="2014" name="Int. J. Syst. Evol. Microbiol.">
        <title>Celeribacter indicus sp. nov., a polycyclic aromatic hydrocarbon-degrading bacterium from deep-sea sediment and reclassification of Huaishuia halophila as Celeribacter halophilus comb. nov.</title>
        <authorList>
            <person name="Lai Q."/>
            <person name="Cao J."/>
            <person name="Yuan J."/>
            <person name="Li F."/>
            <person name="Shao Z."/>
        </authorList>
    </citation>
    <scope>NUCLEOTIDE SEQUENCE [LARGE SCALE GENOMIC DNA]</scope>
    <source>
        <strain evidence="5">P73</strain>
    </source>
</reference>
<keyword evidence="2 4" id="KW-0732">Signal</keyword>
<keyword evidence="3" id="KW-0574">Periplasm</keyword>
<evidence type="ECO:0000313" key="5">
    <source>
        <dbReference type="EMBL" id="AJE46813.1"/>
    </source>
</evidence>
<evidence type="ECO:0000256" key="1">
    <source>
        <dbReference type="ARBA" id="ARBA00004418"/>
    </source>
</evidence>
<comment type="subcellular location">
    <subcellularLocation>
        <location evidence="1">Periplasm</location>
    </subcellularLocation>
</comment>
<protein>
    <submittedName>
        <fullName evidence="5">Putative periplasmic substrate binding protein</fullName>
    </submittedName>
</protein>
<dbReference type="InterPro" id="IPR038404">
    <property type="entry name" value="TRAP_DctP_sf"/>
</dbReference>
<dbReference type="NCBIfam" id="NF037995">
    <property type="entry name" value="TRAP_S1"/>
    <property type="match status" value="1"/>
</dbReference>
<dbReference type="HOGENOM" id="CLU_068413_0_0_5"/>
<feature type="chain" id="PRO_5002101619" evidence="4">
    <location>
        <begin position="25"/>
        <end position="324"/>
    </location>
</feature>
<organism evidence="5 6">
    <name type="scientific">Celeribacter indicus</name>
    <dbReference type="NCBI Taxonomy" id="1208324"/>
    <lineage>
        <taxon>Bacteria</taxon>
        <taxon>Pseudomonadati</taxon>
        <taxon>Pseudomonadota</taxon>
        <taxon>Alphaproteobacteria</taxon>
        <taxon>Rhodobacterales</taxon>
        <taxon>Roseobacteraceae</taxon>
        <taxon>Celeribacter</taxon>
    </lineage>
</organism>
<evidence type="ECO:0000256" key="2">
    <source>
        <dbReference type="ARBA" id="ARBA00022729"/>
    </source>
</evidence>
<dbReference type="KEGG" id="cid:P73_2098"/>
<accession>A0A0B5DTQ6</accession>